<keyword evidence="2" id="KW-1185">Reference proteome</keyword>
<gene>
    <name evidence="1" type="ORF">FD30_GL000296</name>
</gene>
<comment type="caution">
    <text evidence="1">The sequence shown here is derived from an EMBL/GenBank/DDBJ whole genome shotgun (WGS) entry which is preliminary data.</text>
</comment>
<evidence type="ECO:0000313" key="2">
    <source>
        <dbReference type="Proteomes" id="UP000051162"/>
    </source>
</evidence>
<accession>A0A0R1JYB7</accession>
<dbReference type="InterPro" id="IPR036291">
    <property type="entry name" value="NAD(P)-bd_dom_sf"/>
</dbReference>
<name>A0A0R1JYB7_9LACO</name>
<dbReference type="SUPFAM" id="SSF51735">
    <property type="entry name" value="NAD(P)-binding Rossmann-fold domains"/>
    <property type="match status" value="1"/>
</dbReference>
<reference evidence="1 2" key="1">
    <citation type="journal article" date="2015" name="Genome Announc.">
        <title>Expanding the biotechnology potential of lactobacilli through comparative genomics of 213 strains and associated genera.</title>
        <authorList>
            <person name="Sun Z."/>
            <person name="Harris H.M."/>
            <person name="McCann A."/>
            <person name="Guo C."/>
            <person name="Argimon S."/>
            <person name="Zhang W."/>
            <person name="Yang X."/>
            <person name="Jeffery I.B."/>
            <person name="Cooney J.C."/>
            <person name="Kagawa T.F."/>
            <person name="Liu W."/>
            <person name="Song Y."/>
            <person name="Salvetti E."/>
            <person name="Wrobel A."/>
            <person name="Rasinkangas P."/>
            <person name="Parkhill J."/>
            <person name="Rea M.C."/>
            <person name="O'Sullivan O."/>
            <person name="Ritari J."/>
            <person name="Douillard F.P."/>
            <person name="Paul Ross R."/>
            <person name="Yang R."/>
            <person name="Briner A.E."/>
            <person name="Felis G.E."/>
            <person name="de Vos W.M."/>
            <person name="Barrangou R."/>
            <person name="Klaenhammer T.R."/>
            <person name="Caufield P.W."/>
            <person name="Cui Y."/>
            <person name="Zhang H."/>
            <person name="O'Toole P.W."/>
        </authorList>
    </citation>
    <scope>NUCLEOTIDE SEQUENCE [LARGE SCALE GENOMIC DNA]</scope>
    <source>
        <strain evidence="1 2">DSM 19117</strain>
    </source>
</reference>
<dbReference type="PANTHER" id="PTHR47129:SF1">
    <property type="entry name" value="NMRA-LIKE DOMAIN-CONTAINING PROTEIN"/>
    <property type="match status" value="1"/>
</dbReference>
<proteinExistence type="predicted"/>
<dbReference type="Proteomes" id="UP000051162">
    <property type="component" value="Unassembled WGS sequence"/>
</dbReference>
<dbReference type="PANTHER" id="PTHR47129">
    <property type="entry name" value="QUINONE OXIDOREDUCTASE 2"/>
    <property type="match status" value="1"/>
</dbReference>
<dbReference type="Gene3D" id="3.40.50.720">
    <property type="entry name" value="NAD(P)-binding Rossmann-like Domain"/>
    <property type="match status" value="1"/>
</dbReference>
<evidence type="ECO:0000313" key="1">
    <source>
        <dbReference type="EMBL" id="KRK73721.1"/>
    </source>
</evidence>
<protein>
    <submittedName>
        <fullName evidence="1">Uncharacterized protein</fullName>
    </submittedName>
</protein>
<dbReference type="EMBL" id="AZDT01000055">
    <property type="protein sequence ID" value="KRK73721.1"/>
    <property type="molecule type" value="Genomic_DNA"/>
</dbReference>
<organism evidence="1 2">
    <name type="scientific">Levilactobacillus namurensis DSM 19117</name>
    <dbReference type="NCBI Taxonomy" id="1423773"/>
    <lineage>
        <taxon>Bacteria</taxon>
        <taxon>Bacillati</taxon>
        <taxon>Bacillota</taxon>
        <taxon>Bacilli</taxon>
        <taxon>Lactobacillales</taxon>
        <taxon>Lactobacillaceae</taxon>
        <taxon>Levilactobacillus</taxon>
    </lineage>
</organism>
<dbReference type="PATRIC" id="fig|1423773.3.peg.301"/>
<dbReference type="Gene3D" id="3.90.25.10">
    <property type="entry name" value="UDP-galactose 4-epimerase, domain 1"/>
    <property type="match status" value="1"/>
</dbReference>
<sequence>MVAPQLKAAIQTGYLSDASAGGRVAWVLKQDLAEAGARVVLADHTPEIVNLAGRPVTYQELGQVAAKVAQKTIQVHEVSGTQLLDNLAMAHLTPMEQQLTAAYQSYAQVGHNGEDVADSRTLEQILGRPVTDLAVAVEQILNDPKML</sequence>
<dbReference type="InterPro" id="IPR052718">
    <property type="entry name" value="NmrA-type_oxidoreductase"/>
</dbReference>
<dbReference type="STRING" id="1423773.FD30_GL000296"/>
<dbReference type="AlphaFoldDB" id="A0A0R1JYB7"/>